<evidence type="ECO:0000256" key="1">
    <source>
        <dbReference type="SAM" id="MobiDB-lite"/>
    </source>
</evidence>
<proteinExistence type="predicted"/>
<dbReference type="STRING" id="301148.B4135_1645"/>
<comment type="caution">
    <text evidence="2">The sequence shown here is derived from an EMBL/GenBank/DDBJ whole genome shotgun (WGS) entry which is preliminary data.</text>
</comment>
<organism evidence="2 3">
    <name type="scientific">Caldibacillus debilis</name>
    <dbReference type="NCBI Taxonomy" id="301148"/>
    <lineage>
        <taxon>Bacteria</taxon>
        <taxon>Bacillati</taxon>
        <taxon>Bacillota</taxon>
        <taxon>Bacilli</taxon>
        <taxon>Bacillales</taxon>
        <taxon>Bacillaceae</taxon>
        <taxon>Caldibacillus</taxon>
    </lineage>
</organism>
<evidence type="ECO:0000313" key="2">
    <source>
        <dbReference type="EMBL" id="KYD21416.1"/>
    </source>
</evidence>
<feature type="region of interest" description="Disordered" evidence="1">
    <location>
        <begin position="1"/>
        <end position="89"/>
    </location>
</feature>
<dbReference type="EMBL" id="LQYT01000018">
    <property type="protein sequence ID" value="KYD21416.1"/>
    <property type="molecule type" value="Genomic_DNA"/>
</dbReference>
<evidence type="ECO:0000313" key="3">
    <source>
        <dbReference type="Proteomes" id="UP000075683"/>
    </source>
</evidence>
<name>A0A150MAF4_9BACI</name>
<dbReference type="AlphaFoldDB" id="A0A150MAF4"/>
<accession>A0A150MAF4</accession>
<dbReference type="Proteomes" id="UP000075683">
    <property type="component" value="Unassembled WGS sequence"/>
</dbReference>
<sequence length="89" mass="9644">MIKSKPPVFSREFSVEGAADGRDPRPQKGDAVSDGSSLKGPGPPAGIHAKKGERSAAPFRSLSHPSARHSCKKQQIDYARKEEEKTEED</sequence>
<protein>
    <submittedName>
        <fullName evidence="2">Uncharacterized protein</fullName>
    </submittedName>
</protein>
<feature type="compositionally biased region" description="Basic and acidic residues" evidence="1">
    <location>
        <begin position="74"/>
        <end position="89"/>
    </location>
</feature>
<feature type="compositionally biased region" description="Basic and acidic residues" evidence="1">
    <location>
        <begin position="19"/>
        <end position="28"/>
    </location>
</feature>
<gene>
    <name evidence="2" type="ORF">B4135_1645</name>
</gene>
<reference evidence="2 3" key="1">
    <citation type="submission" date="2016-01" db="EMBL/GenBank/DDBJ databases">
        <title>Draft Genome Sequences of Seven Thermophilic Sporeformers Isolated from Foods.</title>
        <authorList>
            <person name="Berendsen E.M."/>
            <person name="Wells-Bennik M.H."/>
            <person name="Krawcyk A.O."/>
            <person name="De Jong A."/>
            <person name="Holsappel S."/>
            <person name="Eijlander R.T."/>
            <person name="Kuipers O.P."/>
        </authorList>
    </citation>
    <scope>NUCLEOTIDE SEQUENCE [LARGE SCALE GENOMIC DNA]</scope>
    <source>
        <strain evidence="2 3">B4135</strain>
    </source>
</reference>